<dbReference type="Gene3D" id="2.130.10.10">
    <property type="entry name" value="YVTN repeat-like/Quinoprotein amine dehydrogenase"/>
    <property type="match status" value="2"/>
</dbReference>
<feature type="compositionally biased region" description="Basic residues" evidence="10">
    <location>
        <begin position="512"/>
        <end position="522"/>
    </location>
</feature>
<dbReference type="Pfam" id="PF23726">
    <property type="entry name" value="Beta-prop_RSE1_2nd"/>
    <property type="match status" value="1"/>
</dbReference>
<accession>A0A177A7R5</accession>
<evidence type="ECO:0000256" key="3">
    <source>
        <dbReference type="ARBA" id="ARBA00022884"/>
    </source>
</evidence>
<feature type="region of interest" description="Disordered" evidence="10">
    <location>
        <begin position="512"/>
        <end position="552"/>
    </location>
</feature>
<reference evidence="14" key="1">
    <citation type="submission" date="2016-03" db="EMBL/GenBank/DDBJ databases">
        <title>Updated assembly of Pseudogymnoascus destructans, the fungus causing white-nose syndrome of bats.</title>
        <authorList>
            <person name="Palmer J.M."/>
            <person name="Drees K.P."/>
            <person name="Foster J.T."/>
            <person name="Lindner D.L."/>
        </authorList>
    </citation>
    <scope>NUCLEOTIDE SEQUENCE [LARGE SCALE GENOMIC DNA]</scope>
    <source>
        <strain evidence="14">20631-21</strain>
    </source>
</reference>
<dbReference type="RefSeq" id="XP_024323490.1">
    <property type="nucleotide sequence ID" value="XM_024470164.1"/>
</dbReference>
<comment type="subcellular location">
    <subcellularLocation>
        <location evidence="1">Nucleus</location>
    </subcellularLocation>
</comment>
<dbReference type="eggNOG" id="KOG1896">
    <property type="taxonomic scope" value="Eukaryota"/>
</dbReference>
<dbReference type="GO" id="GO:0003723">
    <property type="term" value="F:RNA binding"/>
    <property type="evidence" value="ECO:0007669"/>
    <property type="project" value="UniProtKB-KW"/>
</dbReference>
<dbReference type="PANTHER" id="PTHR10644">
    <property type="entry name" value="DNA REPAIR/RNA PROCESSING CPSF FAMILY"/>
    <property type="match status" value="1"/>
</dbReference>
<dbReference type="OrthoDB" id="6109at2759"/>
<dbReference type="VEuPathDB" id="FungiDB:GMDG_02777"/>
<dbReference type="Proteomes" id="UP000077154">
    <property type="component" value="Unassembled WGS sequence"/>
</dbReference>
<keyword evidence="4" id="KW-0539">Nucleus</keyword>
<dbReference type="EMBL" id="KV441397">
    <property type="protein sequence ID" value="OAF58205.2"/>
    <property type="molecule type" value="Genomic_DNA"/>
</dbReference>
<dbReference type="InterPro" id="IPR004871">
    <property type="entry name" value="RSE1/DDB1/CPSF1_C"/>
</dbReference>
<feature type="domain" description="RSE1/DDB1/CPSF1 second beta-propeller" evidence="13">
    <location>
        <begin position="640"/>
        <end position="1046"/>
    </location>
</feature>
<feature type="compositionally biased region" description="Acidic residues" evidence="10">
    <location>
        <begin position="528"/>
        <end position="552"/>
    </location>
</feature>
<comment type="function">
    <text evidence="5">RNA-binding component of the cleavage and polyadenylation factor (CPF) complex, which plays a key role in polyadenylation-dependent pre-mRNA 3'-end formation and cooperates with cleavage factors including the CFIA complex and NAB4/CFIB. Involved in poly(A) site recognition. May be involved in coupling transcription termination and mRNA 3'-end formation.</text>
</comment>
<evidence type="ECO:0000256" key="7">
    <source>
        <dbReference type="ARBA" id="ARBA00039187"/>
    </source>
</evidence>
<dbReference type="GO" id="GO:0006397">
    <property type="term" value="P:mRNA processing"/>
    <property type="evidence" value="ECO:0007669"/>
    <property type="project" value="UniProtKB-KW"/>
</dbReference>
<keyword evidence="2" id="KW-0507">mRNA processing</keyword>
<evidence type="ECO:0000313" key="14">
    <source>
        <dbReference type="EMBL" id="OAF58205.2"/>
    </source>
</evidence>
<evidence type="ECO:0000256" key="2">
    <source>
        <dbReference type="ARBA" id="ARBA00022664"/>
    </source>
</evidence>
<evidence type="ECO:0000259" key="11">
    <source>
        <dbReference type="Pfam" id="PF03178"/>
    </source>
</evidence>
<dbReference type="InterPro" id="IPR018846">
    <property type="entry name" value="Beta-prop_RSE1/DDB1/CPSF1_1st"/>
</dbReference>
<name>A0A177A7R5_9PEZI</name>
<evidence type="ECO:0000259" key="12">
    <source>
        <dbReference type="Pfam" id="PF10433"/>
    </source>
</evidence>
<organism evidence="14">
    <name type="scientific">Pseudogymnoascus destructans</name>
    <dbReference type="NCBI Taxonomy" id="655981"/>
    <lineage>
        <taxon>Eukaryota</taxon>
        <taxon>Fungi</taxon>
        <taxon>Dikarya</taxon>
        <taxon>Ascomycota</taxon>
        <taxon>Pezizomycotina</taxon>
        <taxon>Leotiomycetes</taxon>
        <taxon>Thelebolales</taxon>
        <taxon>Thelebolaceae</taxon>
        <taxon>Pseudogymnoascus</taxon>
    </lineage>
</organism>
<dbReference type="InterPro" id="IPR050358">
    <property type="entry name" value="RSE1/DDB1/CFT1"/>
</dbReference>
<evidence type="ECO:0000256" key="10">
    <source>
        <dbReference type="SAM" id="MobiDB-lite"/>
    </source>
</evidence>
<evidence type="ECO:0000256" key="6">
    <source>
        <dbReference type="ARBA" id="ARBA00038304"/>
    </source>
</evidence>
<comment type="similarity">
    <text evidence="6">Belongs to the CFT1 family.</text>
</comment>
<proteinExistence type="inferred from homology"/>
<evidence type="ECO:0000259" key="13">
    <source>
        <dbReference type="Pfam" id="PF23726"/>
    </source>
</evidence>
<evidence type="ECO:0000256" key="4">
    <source>
        <dbReference type="ARBA" id="ARBA00023242"/>
    </source>
</evidence>
<dbReference type="Pfam" id="PF10433">
    <property type="entry name" value="Beta-prop_RSE1_1st"/>
    <property type="match status" value="1"/>
</dbReference>
<dbReference type="FunFam" id="2.130.10.10:FF:000625">
    <property type="entry name" value="mRNA cleavage and polyadenylation factor subunit"/>
    <property type="match status" value="1"/>
</dbReference>
<protein>
    <recommendedName>
        <fullName evidence="8">Protein CFT1</fullName>
    </recommendedName>
    <alternativeName>
        <fullName evidence="9">Cleavage factor two protein 1</fullName>
    </alternativeName>
    <alternativeName>
        <fullName evidence="7">Protein cft1</fullName>
    </alternativeName>
</protein>
<dbReference type="GO" id="GO:0005634">
    <property type="term" value="C:nucleus"/>
    <property type="evidence" value="ECO:0007669"/>
    <property type="project" value="UniProtKB-SubCell"/>
</dbReference>
<evidence type="ECO:0000256" key="8">
    <source>
        <dbReference type="ARBA" id="ARBA00039443"/>
    </source>
</evidence>
<feature type="domain" description="RSE1/DDB1/CPSF1 first beta-propeller" evidence="12">
    <location>
        <begin position="145"/>
        <end position="514"/>
    </location>
</feature>
<sequence>MGGWIKGCTDQRGRQLGRARRNFLSQISIHKVRKASQLSPDTTKCMIDISRLLIMQCFTELAPPTAATHSLTLPFTSGTATNLIVAKTSLLQIFFVKTITLELEAAGGDNEDTEDAIISSRQLGGDKDGFESSFLDPDAVQRSTLASTTKLVLVGEYALAGTVTSLARIKISESKSGGESLLLSFKDAKLSLVEWDPERHGLSTVSIHYYEQEEIGGSPWDPYLSNCFNYLTADPRGRCAALKFGARNLAILPFRQGDEDTTMDDWDEELDGPRPTTAIITSENKGHEDTPYAPSFVLRLSSLDPTLIHTVHLAFLYEYREPTFGILSSTLSPSSSLLDERKDQLSYMVFTLDLNQKASTTILVVTGLPYDLFKVIPLPSPIGGALLVGGNELIHIDQSGKANGVAVNALAKSCTSFGLVDQSSLQMRLEGCAVEQLSADNGEMLIILNTGELAVLSFRMDGRSVSGLNLRRVPSESGICMGAQASCTSLINHNSMFIGSEDTDSIVLGWSRKSKQAGRRRSQPTIDAGDDADVDGTDEDQEDEDEDEDDLYGESTAAIPLKGEVAADANSKAGDYAFRIHDSLVNIAPLRDVTLSKPETPREDEDEEATISTRSNFELVGVTGRNTSGSLAFLRREIEPNVIGRFEFPEARGIWTLCAKRPLIKGLEPEKSEAILDPESELGAQFDRLMIVSKSTEDTPEESSVYVLTSAGFEALADTEFEPAAGATIKCGTVGNGMRVVQILKSEVRSYDGDLGLAQILPMFDDETGAEPKIVAASIVDPYVLLIRDDASIFVASCDSDNDLEEIERGDDSLLTNKWLSGCLYNDSTGMFAETALSNGTVSKKSVIMSLLNSEGALFMYALPDLSKPIYQANGVSFIPTTISPDYATRRSTVAETLTEVLLADLGDATSKSPYLIFRASNDDLTIYEPFQVPSEAPRPLSKSLHFQKIHNPHVAKTANPETEVAADAESAKRGSPMRAIANVGGLSSVFLPGDSPSFVVKSSKSTPRVVGLRGHGVRSLSGFHTEGCDRGFIYVDSKGIARVSQLEPETNVTDIGLTLRKVKIGEEVQAVTYHPPKDVYVIGTVVKEPFELPKDDDYHREWAKEDITFKPLTGRGFLKLLNPSNWSVIDKVELDSHEIIMCIKTLNLEVSENTHERKQLITVGTAISKGEDLAIRGRVYVYEVITVVPFPDRPETNKKLKLIAKEEIPRGAITGISEIGTQGFMIVAQGQKSMVRGLKEDGTLLPVAFIDMNTYVTTVKSLPGTGMCLFADAIKGVWFAGYSEEPYKMTIFGKQSQGMEVITADLLPIGDELYIIVADSDCNLHVLQFDPEHPKSLHGQLLLQRTTFSLGGHMPTTMTLLPLTTTTQTPTPAVTSTASEPTNPASGLLMTLSSGVVAILTPLSEQQYRRLNALSNHLSNLLYHPGGLNPKAHRISNTAPEAVIGGRPIVDGSVLWRWLELGSQKRAEVAGRVGVDGETIREDLQEIAAGLGYL</sequence>
<evidence type="ECO:0000256" key="9">
    <source>
        <dbReference type="ARBA" id="ARBA00041264"/>
    </source>
</evidence>
<gene>
    <name evidence="14" type="primary">CFT1</name>
    <name evidence="14" type="ORF">VC83_06568</name>
</gene>
<dbReference type="GeneID" id="36289627"/>
<evidence type="ECO:0000256" key="1">
    <source>
        <dbReference type="ARBA" id="ARBA00004123"/>
    </source>
</evidence>
<keyword evidence="3" id="KW-0694">RNA-binding</keyword>
<dbReference type="InterPro" id="IPR015943">
    <property type="entry name" value="WD40/YVTN_repeat-like_dom_sf"/>
</dbReference>
<evidence type="ECO:0000256" key="5">
    <source>
        <dbReference type="ARBA" id="ARBA00037232"/>
    </source>
</evidence>
<dbReference type="Pfam" id="PF03178">
    <property type="entry name" value="CPSF_A"/>
    <property type="match status" value="1"/>
</dbReference>
<dbReference type="FunFam" id="2.130.10.10:FF:000788">
    <property type="entry name" value="mRNA cleavage and polyadenylation factor subunit"/>
    <property type="match status" value="1"/>
</dbReference>
<feature type="domain" description="RSE1/DDB1/CPSF1 C-terminal" evidence="11">
    <location>
        <begin position="1117"/>
        <end position="1460"/>
    </location>
</feature>
<dbReference type="InterPro" id="IPR058543">
    <property type="entry name" value="Beta-prop_RSE1/DDB1/CPSF1_2nd"/>
</dbReference>